<dbReference type="GO" id="GO:0008999">
    <property type="term" value="F:protein-N-terminal-alanine acetyltransferase activity"/>
    <property type="evidence" value="ECO:0007669"/>
    <property type="project" value="TreeGrafter"/>
</dbReference>
<dbReference type="Gene3D" id="3.40.630.30">
    <property type="match status" value="1"/>
</dbReference>
<comment type="caution">
    <text evidence="2">The sequence shown here is derived from an EMBL/GenBank/DDBJ whole genome shotgun (WGS) entry which is preliminary data.</text>
</comment>
<dbReference type="PANTHER" id="PTHR43441">
    <property type="entry name" value="RIBOSOMAL-PROTEIN-SERINE ACETYLTRANSFERASE"/>
    <property type="match status" value="1"/>
</dbReference>
<evidence type="ECO:0000313" key="2">
    <source>
        <dbReference type="EMBL" id="KDN88063.1"/>
    </source>
</evidence>
<dbReference type="AlphaFoldDB" id="A0A066Z2Q8"/>
<dbReference type="PANTHER" id="PTHR43441:SF11">
    <property type="entry name" value="RIBOSOMAL-PROTEIN-SERINE ACETYLTRANSFERASE"/>
    <property type="match status" value="1"/>
</dbReference>
<organism evidence="2 3">
    <name type="scientific">Kitasatospora cheerisanensis KCTC 2395</name>
    <dbReference type="NCBI Taxonomy" id="1348663"/>
    <lineage>
        <taxon>Bacteria</taxon>
        <taxon>Bacillati</taxon>
        <taxon>Actinomycetota</taxon>
        <taxon>Actinomycetes</taxon>
        <taxon>Kitasatosporales</taxon>
        <taxon>Streptomycetaceae</taxon>
        <taxon>Kitasatospora</taxon>
    </lineage>
</organism>
<dbReference type="GO" id="GO:1990189">
    <property type="term" value="F:protein N-terminal-serine acetyltransferase activity"/>
    <property type="evidence" value="ECO:0007669"/>
    <property type="project" value="TreeGrafter"/>
</dbReference>
<dbReference type="OrthoDB" id="3466127at2"/>
<dbReference type="EMBL" id="JNBY01000007">
    <property type="protein sequence ID" value="KDN88063.1"/>
    <property type="molecule type" value="Genomic_DNA"/>
</dbReference>
<name>A0A066Z2Q8_9ACTN</name>
<dbReference type="InterPro" id="IPR051908">
    <property type="entry name" value="Ribosomal_N-acetyltransferase"/>
</dbReference>
<dbReference type="Proteomes" id="UP000027178">
    <property type="component" value="Unassembled WGS sequence"/>
</dbReference>
<dbReference type="eggNOG" id="COG1670">
    <property type="taxonomic scope" value="Bacteria"/>
</dbReference>
<feature type="domain" description="N-acetyltransferase" evidence="1">
    <location>
        <begin position="18"/>
        <end position="185"/>
    </location>
</feature>
<keyword evidence="2" id="KW-0808">Transferase</keyword>
<dbReference type="HOGENOM" id="CLU_106319_1_0_11"/>
<dbReference type="InterPro" id="IPR000182">
    <property type="entry name" value="GNAT_dom"/>
</dbReference>
<gene>
    <name evidence="2" type="ORF">KCH_01400</name>
</gene>
<dbReference type="PROSITE" id="PS51186">
    <property type="entry name" value="GNAT"/>
    <property type="match status" value="1"/>
</dbReference>
<dbReference type="PATRIC" id="fig|1348663.4.peg.120"/>
<evidence type="ECO:0000313" key="3">
    <source>
        <dbReference type="Proteomes" id="UP000027178"/>
    </source>
</evidence>
<accession>A0A066Z2Q8</accession>
<dbReference type="GO" id="GO:0005737">
    <property type="term" value="C:cytoplasm"/>
    <property type="evidence" value="ECO:0007669"/>
    <property type="project" value="TreeGrafter"/>
</dbReference>
<keyword evidence="3" id="KW-1185">Reference proteome</keyword>
<dbReference type="Pfam" id="PF13302">
    <property type="entry name" value="Acetyltransf_3"/>
    <property type="match status" value="1"/>
</dbReference>
<dbReference type="SUPFAM" id="SSF55729">
    <property type="entry name" value="Acyl-CoA N-acyltransferases (Nat)"/>
    <property type="match status" value="1"/>
</dbReference>
<dbReference type="RefSeq" id="WP_035858051.1">
    <property type="nucleotide sequence ID" value="NZ_KK853997.1"/>
</dbReference>
<sequence>MLTDHWPLPGLSVRTPRLELRLPTEPELAELADLAARGVVAPGTRPFRSDWAYDTPVERARSVLKAHWRSLADWTPEDWALLLVVFDEGRPVGVQSLRATEFAVRREILSGSWLGVEHHGRGLGTEARTAMLHLAFAGLGTESAISASFTDNAASIAVSRKLGYLPDGVERDNRHGEFALTQRFRLDRADWEPTRRPDIRLTGLTPCAALFGLPVPV</sequence>
<evidence type="ECO:0000259" key="1">
    <source>
        <dbReference type="PROSITE" id="PS51186"/>
    </source>
</evidence>
<protein>
    <submittedName>
        <fullName evidence="2">Putative acetyltransferase</fullName>
    </submittedName>
</protein>
<reference evidence="2 3" key="1">
    <citation type="submission" date="2014-05" db="EMBL/GenBank/DDBJ databases">
        <title>Draft Genome Sequence of Kitasatospora cheerisanensis KCTC 2395.</title>
        <authorList>
            <person name="Nam D.H."/>
        </authorList>
    </citation>
    <scope>NUCLEOTIDE SEQUENCE [LARGE SCALE GENOMIC DNA]</scope>
    <source>
        <strain evidence="2 3">KCTC 2395</strain>
    </source>
</reference>
<proteinExistence type="predicted"/>
<dbReference type="InterPro" id="IPR016181">
    <property type="entry name" value="Acyl_CoA_acyltransferase"/>
</dbReference>